<organism evidence="1">
    <name type="scientific">Anguilla anguilla</name>
    <name type="common">European freshwater eel</name>
    <name type="synonym">Muraena anguilla</name>
    <dbReference type="NCBI Taxonomy" id="7936"/>
    <lineage>
        <taxon>Eukaryota</taxon>
        <taxon>Metazoa</taxon>
        <taxon>Chordata</taxon>
        <taxon>Craniata</taxon>
        <taxon>Vertebrata</taxon>
        <taxon>Euteleostomi</taxon>
        <taxon>Actinopterygii</taxon>
        <taxon>Neopterygii</taxon>
        <taxon>Teleostei</taxon>
        <taxon>Anguilliformes</taxon>
        <taxon>Anguillidae</taxon>
        <taxon>Anguilla</taxon>
    </lineage>
</organism>
<evidence type="ECO:0000313" key="1">
    <source>
        <dbReference type="EMBL" id="JAH67497.1"/>
    </source>
</evidence>
<protein>
    <submittedName>
        <fullName evidence="1">Uncharacterized protein</fullName>
    </submittedName>
</protein>
<accession>A0A0E9UNY0</accession>
<proteinExistence type="predicted"/>
<dbReference type="AlphaFoldDB" id="A0A0E9UNY0"/>
<reference evidence="1" key="1">
    <citation type="submission" date="2014-11" db="EMBL/GenBank/DDBJ databases">
        <authorList>
            <person name="Amaro Gonzalez C."/>
        </authorList>
    </citation>
    <scope>NUCLEOTIDE SEQUENCE</scope>
</reference>
<sequence>MIQFQQVHTCAGMQLLLESYLQTVREGEVFGRLSNCAFLTSISTKRFRSILHK</sequence>
<dbReference type="EMBL" id="GBXM01041080">
    <property type="protein sequence ID" value="JAH67497.1"/>
    <property type="molecule type" value="Transcribed_RNA"/>
</dbReference>
<reference evidence="1" key="2">
    <citation type="journal article" date="2015" name="Fish Shellfish Immunol.">
        <title>Early steps in the European eel (Anguilla anguilla)-Vibrio vulnificus interaction in the gills: Role of the RtxA13 toxin.</title>
        <authorList>
            <person name="Callol A."/>
            <person name="Pajuelo D."/>
            <person name="Ebbesson L."/>
            <person name="Teles M."/>
            <person name="MacKenzie S."/>
            <person name="Amaro C."/>
        </authorList>
    </citation>
    <scope>NUCLEOTIDE SEQUENCE</scope>
</reference>
<name>A0A0E9UNY0_ANGAN</name>